<accession>A0A3M9XTY2</accession>
<evidence type="ECO:0000313" key="1">
    <source>
        <dbReference type="EMBL" id="RNJ51753.1"/>
    </source>
</evidence>
<organism evidence="1 2">
    <name type="scientific">Methylocystis hirsuta</name>
    <dbReference type="NCBI Taxonomy" id="369798"/>
    <lineage>
        <taxon>Bacteria</taxon>
        <taxon>Pseudomonadati</taxon>
        <taxon>Pseudomonadota</taxon>
        <taxon>Alphaproteobacteria</taxon>
        <taxon>Hyphomicrobiales</taxon>
        <taxon>Methylocystaceae</taxon>
        <taxon>Methylocystis</taxon>
    </lineage>
</organism>
<dbReference type="AlphaFoldDB" id="A0A3M9XTY2"/>
<reference evidence="1 2" key="1">
    <citation type="submission" date="2018-08" db="EMBL/GenBank/DDBJ databases">
        <title>Genome sequence of Methylocystis hirsuta CSC1, a methanotroph able to accumulate PHAs.</title>
        <authorList>
            <person name="Bordel S."/>
            <person name="Rodriguez E."/>
            <person name="Gancedo J."/>
            <person name="Munoz R."/>
        </authorList>
    </citation>
    <scope>NUCLEOTIDE SEQUENCE [LARGE SCALE GENOMIC DNA]</scope>
    <source>
        <strain evidence="1 2">CSC1</strain>
    </source>
</reference>
<comment type="caution">
    <text evidence="1">The sequence shown here is derived from an EMBL/GenBank/DDBJ whole genome shotgun (WGS) entry which is preliminary data.</text>
</comment>
<evidence type="ECO:0000313" key="2">
    <source>
        <dbReference type="Proteomes" id="UP000268623"/>
    </source>
</evidence>
<dbReference type="Proteomes" id="UP000268623">
    <property type="component" value="Unassembled WGS sequence"/>
</dbReference>
<gene>
    <name evidence="1" type="ORF">D1O30_12055</name>
</gene>
<name>A0A3M9XTY2_9HYPH</name>
<dbReference type="RefSeq" id="WP_123177602.1">
    <property type="nucleotide sequence ID" value="NZ_QWDD01000001.1"/>
</dbReference>
<protein>
    <submittedName>
        <fullName evidence="1">Uncharacterized protein</fullName>
    </submittedName>
</protein>
<dbReference type="EMBL" id="QWDD01000001">
    <property type="protein sequence ID" value="RNJ51753.1"/>
    <property type="molecule type" value="Genomic_DNA"/>
</dbReference>
<sequence>MAKGSKKNLGASETRKLAARVLTNAPKVLGVTKDGVRILKPKGEATHFSSKEIRDAIATVRAAKRAG</sequence>
<proteinExistence type="predicted"/>
<keyword evidence="2" id="KW-1185">Reference proteome</keyword>
<dbReference type="OrthoDB" id="9861161at2"/>